<organism evidence="1 2">
    <name type="scientific">Gigaspora margarita</name>
    <dbReference type="NCBI Taxonomy" id="4874"/>
    <lineage>
        <taxon>Eukaryota</taxon>
        <taxon>Fungi</taxon>
        <taxon>Fungi incertae sedis</taxon>
        <taxon>Mucoromycota</taxon>
        <taxon>Glomeromycotina</taxon>
        <taxon>Glomeromycetes</taxon>
        <taxon>Diversisporales</taxon>
        <taxon>Gigasporaceae</taxon>
        <taxon>Gigaspora</taxon>
    </lineage>
</organism>
<proteinExistence type="predicted"/>
<dbReference type="SUPFAM" id="SSF47095">
    <property type="entry name" value="HMG-box"/>
    <property type="match status" value="1"/>
</dbReference>
<dbReference type="EMBL" id="CAJVQB010006322">
    <property type="protein sequence ID" value="CAG8681909.1"/>
    <property type="molecule type" value="Genomic_DNA"/>
</dbReference>
<dbReference type="PROSITE" id="PS51257">
    <property type="entry name" value="PROKAR_LIPOPROTEIN"/>
    <property type="match status" value="1"/>
</dbReference>
<name>A0ABN7UW92_GIGMA</name>
<reference evidence="1 2" key="1">
    <citation type="submission" date="2021-06" db="EMBL/GenBank/DDBJ databases">
        <authorList>
            <person name="Kallberg Y."/>
            <person name="Tangrot J."/>
            <person name="Rosling A."/>
        </authorList>
    </citation>
    <scope>NUCLEOTIDE SEQUENCE [LARGE SCALE GENOMIC DNA]</scope>
    <source>
        <strain evidence="1 2">120-4 pot B 10/14</strain>
    </source>
</reference>
<gene>
    <name evidence="1" type="ORF">GMARGA_LOCUS11007</name>
</gene>
<accession>A0ABN7UW92</accession>
<comment type="caution">
    <text evidence="1">The sequence shown here is derived from an EMBL/GenBank/DDBJ whole genome shotgun (WGS) entry which is preliminary data.</text>
</comment>
<protein>
    <submittedName>
        <fullName evidence="1">41161_t:CDS:1</fullName>
    </submittedName>
</protein>
<evidence type="ECO:0000313" key="1">
    <source>
        <dbReference type="EMBL" id="CAG8681909.1"/>
    </source>
</evidence>
<sequence length="210" mass="23987">MKKKPNKTAKSRGFRFVNFTSNVTGAGFSCANDCSLQNEYVVNDEQMHTVPYEFSLNFDDLIYSSKTSRRSKNNNDPPGPQDSFVLFRKDFEAKYRLLHKGEKIVSKKISSLAAESWNVQPPFLKSFFKQLEFEALNKHKEMSPHYRYRPSKKKKPSNNVLGEICLNFVTLQSQVIEIPTQTSTILDVPTAKVSDNNTIDVVDDSNTFRG</sequence>
<dbReference type="Gene3D" id="1.10.30.10">
    <property type="entry name" value="High mobility group box domain"/>
    <property type="match status" value="1"/>
</dbReference>
<dbReference type="Proteomes" id="UP000789901">
    <property type="component" value="Unassembled WGS sequence"/>
</dbReference>
<evidence type="ECO:0000313" key="2">
    <source>
        <dbReference type="Proteomes" id="UP000789901"/>
    </source>
</evidence>
<keyword evidence="2" id="KW-1185">Reference proteome</keyword>
<dbReference type="InterPro" id="IPR036910">
    <property type="entry name" value="HMG_box_dom_sf"/>
</dbReference>